<dbReference type="CDD" id="cd00112">
    <property type="entry name" value="LDLa"/>
    <property type="match status" value="1"/>
</dbReference>
<evidence type="ECO:0000256" key="3">
    <source>
        <dbReference type="SAM" id="MobiDB-lite"/>
    </source>
</evidence>
<organism evidence="5">
    <name type="scientific">Lygus hesperus</name>
    <name type="common">Western plant bug</name>
    <dbReference type="NCBI Taxonomy" id="30085"/>
    <lineage>
        <taxon>Eukaryota</taxon>
        <taxon>Metazoa</taxon>
        <taxon>Ecdysozoa</taxon>
        <taxon>Arthropoda</taxon>
        <taxon>Hexapoda</taxon>
        <taxon>Insecta</taxon>
        <taxon>Pterygota</taxon>
        <taxon>Neoptera</taxon>
        <taxon>Paraneoptera</taxon>
        <taxon>Hemiptera</taxon>
        <taxon>Heteroptera</taxon>
        <taxon>Panheteroptera</taxon>
        <taxon>Cimicomorpha</taxon>
        <taxon>Miridae</taxon>
        <taxon>Mirini</taxon>
        <taxon>Lygus</taxon>
    </lineage>
</organism>
<gene>
    <name evidence="5" type="ORF">g.84535</name>
</gene>
<feature type="region of interest" description="Disordered" evidence="3">
    <location>
        <begin position="25"/>
        <end position="56"/>
    </location>
</feature>
<feature type="compositionally biased region" description="Polar residues" evidence="3">
    <location>
        <begin position="39"/>
        <end position="51"/>
    </location>
</feature>
<dbReference type="SUPFAM" id="SSF57424">
    <property type="entry name" value="LDL receptor-like module"/>
    <property type="match status" value="1"/>
</dbReference>
<evidence type="ECO:0000313" key="5">
    <source>
        <dbReference type="EMBL" id="JAQ02186.1"/>
    </source>
</evidence>
<dbReference type="PROSITE" id="PS50068">
    <property type="entry name" value="LDLRA_2"/>
    <property type="match status" value="1"/>
</dbReference>
<name>A0A146L4L6_LYGHE</name>
<accession>A0A146L4L6</accession>
<evidence type="ECO:0000256" key="4">
    <source>
        <dbReference type="SAM" id="SignalP"/>
    </source>
</evidence>
<proteinExistence type="predicted"/>
<evidence type="ECO:0000256" key="2">
    <source>
        <dbReference type="PROSITE-ProRule" id="PRU00124"/>
    </source>
</evidence>
<protein>
    <submittedName>
        <fullName evidence="5">Uncharacterized protein</fullName>
    </submittedName>
</protein>
<keyword evidence="1 2" id="KW-1015">Disulfide bond</keyword>
<dbReference type="PROSITE" id="PS01209">
    <property type="entry name" value="LDLRA_1"/>
    <property type="match status" value="1"/>
</dbReference>
<dbReference type="EMBL" id="GDHC01016443">
    <property type="protein sequence ID" value="JAQ02186.1"/>
    <property type="molecule type" value="Transcribed_RNA"/>
</dbReference>
<dbReference type="InterPro" id="IPR002172">
    <property type="entry name" value="LDrepeatLR_classA_rpt"/>
</dbReference>
<feature type="chain" id="PRO_5007526932" evidence="4">
    <location>
        <begin position="23"/>
        <end position="408"/>
    </location>
</feature>
<feature type="disulfide bond" evidence="2">
    <location>
        <begin position="374"/>
        <end position="386"/>
    </location>
</feature>
<dbReference type="InterPro" id="IPR036055">
    <property type="entry name" value="LDL_receptor-like_sf"/>
</dbReference>
<dbReference type="InterPro" id="IPR023415">
    <property type="entry name" value="LDLR_class-A_CS"/>
</dbReference>
<dbReference type="Gene3D" id="4.10.400.10">
    <property type="entry name" value="Low-density Lipoprotein Receptor"/>
    <property type="match status" value="1"/>
</dbReference>
<feature type="signal peptide" evidence="4">
    <location>
        <begin position="1"/>
        <end position="22"/>
    </location>
</feature>
<feature type="disulfide bond" evidence="2">
    <location>
        <begin position="393"/>
        <end position="408"/>
    </location>
</feature>
<dbReference type="SMART" id="SM00192">
    <property type="entry name" value="LDLa"/>
    <property type="match status" value="1"/>
</dbReference>
<dbReference type="Pfam" id="PF00057">
    <property type="entry name" value="Ldl_recept_a"/>
    <property type="match status" value="1"/>
</dbReference>
<keyword evidence="4" id="KW-0732">Signal</keyword>
<evidence type="ECO:0000256" key="1">
    <source>
        <dbReference type="ARBA" id="ARBA00023157"/>
    </source>
</evidence>
<feature type="disulfide bond" evidence="2">
    <location>
        <begin position="381"/>
        <end position="399"/>
    </location>
</feature>
<sequence length="408" mass="46560">MFSFNMLAAAVCIIFLGSRVLAVPPEPSETTSPTRLEVSLTNSTTTTQEPGTSVEEGGGQISDFRSALVGYERRIRSFIDNIRRGYMAMNTDASGFLEELRGHMDQLPKNETKRVEKAYRSQCYCEGQHWEPCPERCMDSCYGSSQYNDNGGCCYYGSYFKYTNCTVIRMKHTLSSCRCYEGSTTTCESGMHQCYEYKAEQVPDDEVKPCQEFIIDQSMVEKSFLRFTNLLIEPLKILVRDLEFQVSSFKQAVIATDLLSSITTQLCEGQETACFPEATELLDQKLKLYKQRKRNITLEMIKTQEQAEEVSKNVHVLKEQTFAQISQSIRKYTCCLKTFNFTVKDNDCNPKPVEMTTTMRTGFLYPNKKNHVICMPPNFQCENKMCVQFTAICDGYDDCGDMSDEKDC</sequence>
<reference evidence="5" key="1">
    <citation type="journal article" date="2016" name="Gigascience">
        <title>De novo construction of an expanded transcriptome assembly for the western tarnished plant bug, Lygus hesperus.</title>
        <authorList>
            <person name="Tassone E.E."/>
            <person name="Geib S.M."/>
            <person name="Hall B."/>
            <person name="Fabrick J.A."/>
            <person name="Brent C.S."/>
            <person name="Hull J.J."/>
        </authorList>
    </citation>
    <scope>NUCLEOTIDE SEQUENCE</scope>
</reference>
<dbReference type="AlphaFoldDB" id="A0A146L4L6"/>